<feature type="transmembrane region" description="Helical" evidence="7">
    <location>
        <begin position="7"/>
        <end position="26"/>
    </location>
</feature>
<name>A0ABY5UZ94_9BACT</name>
<dbReference type="Proteomes" id="UP001059295">
    <property type="component" value="Chromosome"/>
</dbReference>
<feature type="transmembrane region" description="Helical" evidence="7">
    <location>
        <begin position="373"/>
        <end position="394"/>
    </location>
</feature>
<evidence type="ECO:0000256" key="1">
    <source>
        <dbReference type="ARBA" id="ARBA00004141"/>
    </source>
</evidence>
<sequence length="746" mass="82245">MNGSKRNYMIYGTMLAVFGLLMWWVVRMGEAYDTSDVVAVRHADSSVDLLRETLASNLTHPVPLLLLQIIAILVAVRIFSYLFKYLGQPGVIGEIVAGIVLGPSVLGHFFPGAFEFLFEPSSLVPLNVISQIGLVLFMFVIGMELDLGVVRRKASETLVISHASIIVPFFLGLVLAYWVYPEFGAHHAPFLSFALFIGISVSITAFPVLARIVQERNLGKTPMGMLAIASAANNDVTAWCLLAAVIAVAKAGDAVGALYTIALTAVYILFMFCLARPFLRKIGELYNKRETVGKTLVAFIFLVLILSSYITEVLGIHALFGAFLAGVIMPDNLSFRRVMTEKVEDVAVVLFLPLFFVFTGLRTEIGLLNTPHLWGVCALFIVMSIAGKLLGATLSARAVGESWKDSLSIGVLMNTRGLMELIVLNIGYEMGIIPGSLFVIFVIMALFTTFMATPLLSLIEKLFARESRAKRPAIHRYPRILISFANPESGPVFLKLVNLLYGRMIGGAKVTAVHYTIGTDTSPLNAYDYSKGSFAPLRAEADRLGLRIDTRYRVTDRYVEDLRSLAMREHYDFVLTGAGPSFIRNYLGPVRRTPLAGAEYRVGGLLRRRNWLFPEGLSPDKSRILFQSIPCTLGVFVNRGIGTVTRVGVMLGGPDDRMLLQYIRTAAERIEVELMSVDPELDLASEMTPSGRLTLCGPGTPLERCIEGKQLVVVSYDAWNHLIRYARPLLDALPSFVIVKPRQDAR</sequence>
<evidence type="ECO:0000256" key="4">
    <source>
        <dbReference type="ARBA" id="ARBA00022989"/>
    </source>
</evidence>
<dbReference type="Gene3D" id="1.20.1530.20">
    <property type="match status" value="1"/>
</dbReference>
<dbReference type="PANTHER" id="PTHR32468">
    <property type="entry name" value="CATION/H + ANTIPORTER"/>
    <property type="match status" value="1"/>
</dbReference>
<protein>
    <submittedName>
        <fullName evidence="9">Cation:proton antiporter</fullName>
    </submittedName>
</protein>
<proteinExistence type="predicted"/>
<keyword evidence="5" id="KW-0406">Ion transport</keyword>
<keyword evidence="3 7" id="KW-0812">Transmembrane</keyword>
<feature type="transmembrane region" description="Helical" evidence="7">
    <location>
        <begin position="432"/>
        <end position="459"/>
    </location>
</feature>
<feature type="transmembrane region" description="Helical" evidence="7">
    <location>
        <begin position="64"/>
        <end position="83"/>
    </location>
</feature>
<keyword evidence="10" id="KW-1185">Reference proteome</keyword>
<evidence type="ECO:0000313" key="10">
    <source>
        <dbReference type="Proteomes" id="UP001059295"/>
    </source>
</evidence>
<dbReference type="PANTHER" id="PTHR32468:SF0">
    <property type="entry name" value="K(+)_H(+) ANTIPORTER 1"/>
    <property type="match status" value="1"/>
</dbReference>
<keyword evidence="6 7" id="KW-0472">Membrane</keyword>
<feature type="transmembrane region" description="Helical" evidence="7">
    <location>
        <begin position="126"/>
        <end position="145"/>
    </location>
</feature>
<organism evidence="9 10">
    <name type="scientific">Alistipes ihumii AP11</name>
    <dbReference type="NCBI Taxonomy" id="1211813"/>
    <lineage>
        <taxon>Bacteria</taxon>
        <taxon>Pseudomonadati</taxon>
        <taxon>Bacteroidota</taxon>
        <taxon>Bacteroidia</taxon>
        <taxon>Bacteroidales</taxon>
        <taxon>Rikenellaceae</taxon>
        <taxon>Alistipes</taxon>
    </lineage>
</organism>
<evidence type="ECO:0000256" key="3">
    <source>
        <dbReference type="ARBA" id="ARBA00022692"/>
    </source>
</evidence>
<evidence type="ECO:0000256" key="7">
    <source>
        <dbReference type="SAM" id="Phobius"/>
    </source>
</evidence>
<feature type="transmembrane region" description="Helical" evidence="7">
    <location>
        <begin position="225"/>
        <end position="249"/>
    </location>
</feature>
<evidence type="ECO:0000256" key="2">
    <source>
        <dbReference type="ARBA" id="ARBA00022448"/>
    </source>
</evidence>
<feature type="domain" description="Cation/H+ exchanger transmembrane" evidence="8">
    <location>
        <begin position="77"/>
        <end position="456"/>
    </location>
</feature>
<evidence type="ECO:0000259" key="8">
    <source>
        <dbReference type="Pfam" id="PF00999"/>
    </source>
</evidence>
<accession>A0ABY5UZ94</accession>
<dbReference type="InterPro" id="IPR006153">
    <property type="entry name" value="Cation/H_exchanger_TM"/>
</dbReference>
<dbReference type="Pfam" id="PF00999">
    <property type="entry name" value="Na_H_Exchanger"/>
    <property type="match status" value="1"/>
</dbReference>
<dbReference type="EMBL" id="CP102294">
    <property type="protein sequence ID" value="UWN57217.1"/>
    <property type="molecule type" value="Genomic_DNA"/>
</dbReference>
<dbReference type="InterPro" id="IPR050794">
    <property type="entry name" value="CPA2_transporter"/>
</dbReference>
<feature type="transmembrane region" description="Helical" evidence="7">
    <location>
        <begin position="291"/>
        <end position="310"/>
    </location>
</feature>
<feature type="transmembrane region" description="Helical" evidence="7">
    <location>
        <begin position="95"/>
        <end position="114"/>
    </location>
</feature>
<feature type="transmembrane region" description="Helical" evidence="7">
    <location>
        <begin position="255"/>
        <end position="279"/>
    </location>
</feature>
<evidence type="ECO:0000256" key="6">
    <source>
        <dbReference type="ARBA" id="ARBA00023136"/>
    </source>
</evidence>
<reference evidence="9" key="1">
    <citation type="journal article" date="2022" name="Cell">
        <title>Design, construction, and in vivo augmentation of a complex gut microbiome.</title>
        <authorList>
            <person name="Cheng A.G."/>
            <person name="Ho P.Y."/>
            <person name="Aranda-Diaz A."/>
            <person name="Jain S."/>
            <person name="Yu F.B."/>
            <person name="Meng X."/>
            <person name="Wang M."/>
            <person name="Iakiviak M."/>
            <person name="Nagashima K."/>
            <person name="Zhao A."/>
            <person name="Murugkar P."/>
            <person name="Patil A."/>
            <person name="Atabakhsh K."/>
            <person name="Weakley A."/>
            <person name="Yan J."/>
            <person name="Brumbaugh A.R."/>
            <person name="Higginbottom S."/>
            <person name="Dimas A."/>
            <person name="Shiver A.L."/>
            <person name="Deutschbauer A."/>
            <person name="Neff N."/>
            <person name="Sonnenburg J.L."/>
            <person name="Huang K.C."/>
            <person name="Fischbach M.A."/>
        </authorList>
    </citation>
    <scope>NUCLEOTIDE SEQUENCE</scope>
    <source>
        <strain evidence="9">AP11</strain>
    </source>
</reference>
<evidence type="ECO:0000256" key="5">
    <source>
        <dbReference type="ARBA" id="ARBA00023065"/>
    </source>
</evidence>
<feature type="transmembrane region" description="Helical" evidence="7">
    <location>
        <begin position="345"/>
        <end position="361"/>
    </location>
</feature>
<dbReference type="GeneID" id="82890087"/>
<feature type="transmembrane region" description="Helical" evidence="7">
    <location>
        <begin position="190"/>
        <end position="213"/>
    </location>
</feature>
<keyword evidence="2" id="KW-0813">Transport</keyword>
<keyword evidence="4 7" id="KW-1133">Transmembrane helix</keyword>
<evidence type="ECO:0000313" key="9">
    <source>
        <dbReference type="EMBL" id="UWN57217.1"/>
    </source>
</evidence>
<comment type="subcellular location">
    <subcellularLocation>
        <location evidence="1">Membrane</location>
        <topology evidence="1">Multi-pass membrane protein</topology>
    </subcellularLocation>
</comment>
<gene>
    <name evidence="9" type="ORF">NQ491_00095</name>
</gene>
<feature type="transmembrane region" description="Helical" evidence="7">
    <location>
        <begin position="157"/>
        <end position="178"/>
    </location>
</feature>
<dbReference type="InterPro" id="IPR038770">
    <property type="entry name" value="Na+/solute_symporter_sf"/>
</dbReference>
<dbReference type="RefSeq" id="WP_019245413.1">
    <property type="nucleotide sequence ID" value="NZ_CAPH01000007.1"/>
</dbReference>